<name>A0A5B7FFP4_PORTR</name>
<feature type="active site" evidence="1">
    <location>
        <position position="67"/>
    </location>
</feature>
<organism evidence="3 4">
    <name type="scientific">Portunus trituberculatus</name>
    <name type="common">Swimming crab</name>
    <name type="synonym">Neptunus trituberculatus</name>
    <dbReference type="NCBI Taxonomy" id="210409"/>
    <lineage>
        <taxon>Eukaryota</taxon>
        <taxon>Metazoa</taxon>
        <taxon>Ecdysozoa</taxon>
        <taxon>Arthropoda</taxon>
        <taxon>Crustacea</taxon>
        <taxon>Multicrustacea</taxon>
        <taxon>Malacostraca</taxon>
        <taxon>Eumalacostraca</taxon>
        <taxon>Eucarida</taxon>
        <taxon>Decapoda</taxon>
        <taxon>Pleocyemata</taxon>
        <taxon>Brachyura</taxon>
        <taxon>Eubrachyura</taxon>
        <taxon>Portunoidea</taxon>
        <taxon>Portunidae</taxon>
        <taxon>Portuninae</taxon>
        <taxon>Portunus</taxon>
    </lineage>
</organism>
<reference evidence="3 4" key="1">
    <citation type="submission" date="2019-05" db="EMBL/GenBank/DDBJ databases">
        <title>Another draft genome of Portunus trituberculatus and its Hox gene families provides insights of decapod evolution.</title>
        <authorList>
            <person name="Jeong J.-H."/>
            <person name="Song I."/>
            <person name="Kim S."/>
            <person name="Choi T."/>
            <person name="Kim D."/>
            <person name="Ryu S."/>
            <person name="Kim W."/>
        </authorList>
    </citation>
    <scope>NUCLEOTIDE SEQUENCE [LARGE SCALE GENOMIC DNA]</scope>
    <source>
        <tissue evidence="3">Muscle</tissue>
    </source>
</reference>
<feature type="region of interest" description="Disordered" evidence="2">
    <location>
        <begin position="54"/>
        <end position="82"/>
    </location>
</feature>
<dbReference type="GO" id="GO:0006520">
    <property type="term" value="P:amino acid metabolic process"/>
    <property type="evidence" value="ECO:0007669"/>
    <property type="project" value="InterPro"/>
</dbReference>
<protein>
    <submittedName>
        <fullName evidence="3">Uncharacterized protein</fullName>
    </submittedName>
</protein>
<dbReference type="PROSITE" id="PS00144">
    <property type="entry name" value="ASN_GLN_ASE_1"/>
    <property type="match status" value="1"/>
</dbReference>
<accession>A0A5B7FFP4</accession>
<dbReference type="AlphaFoldDB" id="A0A5B7FFP4"/>
<keyword evidence="4" id="KW-1185">Reference proteome</keyword>
<evidence type="ECO:0000256" key="2">
    <source>
        <dbReference type="SAM" id="MobiDB-lite"/>
    </source>
</evidence>
<sequence>MVGNLNSNLAVSWWPHGEPHGSPVTSDLSLNLSERSVRVPSSHFVCATLCSTSMGTNSSNLLPTGGTIGVKDNGGGSKDESV</sequence>
<dbReference type="Proteomes" id="UP000324222">
    <property type="component" value="Unassembled WGS sequence"/>
</dbReference>
<comment type="caution">
    <text evidence="3">The sequence shown here is derived from an EMBL/GenBank/DDBJ whole genome shotgun (WGS) entry which is preliminary data.</text>
</comment>
<dbReference type="InterPro" id="IPR020827">
    <property type="entry name" value="Asparaginase/glutaminase_AS1"/>
</dbReference>
<proteinExistence type="predicted"/>
<evidence type="ECO:0000313" key="3">
    <source>
        <dbReference type="EMBL" id="MPC43808.1"/>
    </source>
</evidence>
<evidence type="ECO:0000313" key="4">
    <source>
        <dbReference type="Proteomes" id="UP000324222"/>
    </source>
</evidence>
<evidence type="ECO:0000256" key="1">
    <source>
        <dbReference type="PROSITE-ProRule" id="PRU10099"/>
    </source>
</evidence>
<dbReference type="EMBL" id="VSRR010006003">
    <property type="protein sequence ID" value="MPC43808.1"/>
    <property type="molecule type" value="Genomic_DNA"/>
</dbReference>
<feature type="compositionally biased region" description="Gly residues" evidence="2">
    <location>
        <begin position="66"/>
        <end position="76"/>
    </location>
</feature>
<gene>
    <name evidence="3" type="ORF">E2C01_037461</name>
</gene>